<sequence>FNPSDDPCVECTCMEGNVQCEPVSCAILCSHPYQPEGACCPICEDCYYQGRFHENRGIFVPENNPCQTCLCALGHVTCTSNCPPLNCTNKVLIPGECCPVCTGVCVSFFPYSPGCEYNGQKFQEGDVFKPDDDQCVECQCQDDQLVCSTIVCPIPACSAEETVLEEGACCPMCKVLTPFVAVEEWCYYRGDRYLLGETWTDECNDCVCVGGDYQCTPRTCPTLVCNQGEMPFPVPEACCDVCVPDSGTCIVFGDPHYRTFDGRYHDFQGTCTYILSEDGVDNTFQIIVQNDGKGTYAVAWTQLVSIHLGSNTIDLLPGHSVFVNKEVVELPYAVEPVFSIQRAGEYVVMTAAIGIKVSWDGEHFVEVEAAGSYRGKLQGLCGDFNAYPDDDLRMANGNTALTASDFGNSWEIGERPDCSCRYGKEIKPCESVSLVAQMEATRQCSILKSEIFQPAHRVMAPEPFFDACRYDLCACPEQDRCLCGILSAYAHEAAKQQVILDWRTNSLCGISCPEGFQYDECGPSCPQTCDSTTTPGDRCLQACVPGCFCAAGMVLHNLRCISPSDCPTT</sequence>
<gene>
    <name evidence="8" type="ORF">BRAFLDRAFT_246510</name>
</gene>
<evidence type="ECO:0000256" key="4">
    <source>
        <dbReference type="ARBA" id="ARBA00022737"/>
    </source>
</evidence>
<reference evidence="8" key="1">
    <citation type="journal article" date="2008" name="Nature">
        <title>The amphioxus genome and the evolution of the chordate karyotype.</title>
        <authorList>
            <consortium name="US DOE Joint Genome Institute (JGI-PGF)"/>
            <person name="Putnam N.H."/>
            <person name="Butts T."/>
            <person name="Ferrier D.E.K."/>
            <person name="Furlong R.F."/>
            <person name="Hellsten U."/>
            <person name="Kawashima T."/>
            <person name="Robinson-Rechavi M."/>
            <person name="Shoguchi E."/>
            <person name="Terry A."/>
            <person name="Yu J.-K."/>
            <person name="Benito-Gutierrez E.L."/>
            <person name="Dubchak I."/>
            <person name="Garcia-Fernandez J."/>
            <person name="Gibson-Brown J.J."/>
            <person name="Grigoriev I.V."/>
            <person name="Horton A.C."/>
            <person name="de Jong P.J."/>
            <person name="Jurka J."/>
            <person name="Kapitonov V.V."/>
            <person name="Kohara Y."/>
            <person name="Kuroki Y."/>
            <person name="Lindquist E."/>
            <person name="Lucas S."/>
            <person name="Osoegawa K."/>
            <person name="Pennacchio L.A."/>
            <person name="Salamov A.A."/>
            <person name="Satou Y."/>
            <person name="Sauka-Spengler T."/>
            <person name="Schmutz J."/>
            <person name="Shin-I T."/>
            <person name="Toyoda A."/>
            <person name="Bronner-Fraser M."/>
            <person name="Fujiyama A."/>
            <person name="Holland L.Z."/>
            <person name="Holland P.W.H."/>
            <person name="Satoh N."/>
            <person name="Rokhsar D.S."/>
        </authorList>
    </citation>
    <scope>NUCLEOTIDE SEQUENCE [LARGE SCALE GENOMIC DNA]</scope>
    <source>
        <strain evidence="8">S238N-H82</strain>
        <tissue evidence="8">Testes</tissue>
    </source>
</reference>
<feature type="domain" description="VWFC" evidence="6">
    <location>
        <begin position="1"/>
        <end position="44"/>
    </location>
</feature>
<dbReference type="EMBL" id="GG666622">
    <property type="protein sequence ID" value="EEN48082.1"/>
    <property type="molecule type" value="Genomic_DNA"/>
</dbReference>
<dbReference type="PANTHER" id="PTHR46698">
    <property type="entry name" value="CROSSVEINLESS 2"/>
    <property type="match status" value="1"/>
</dbReference>
<dbReference type="InterPro" id="IPR052424">
    <property type="entry name" value="Kielin_Chordin-BMP_Reg"/>
</dbReference>
<feature type="domain" description="VWFC" evidence="6">
    <location>
        <begin position="184"/>
        <end position="243"/>
    </location>
</feature>
<dbReference type="InterPro" id="IPR014853">
    <property type="entry name" value="VWF/SSPO/ZAN-like_Cys-rich_dom"/>
</dbReference>
<evidence type="ECO:0000259" key="6">
    <source>
        <dbReference type="PROSITE" id="PS50184"/>
    </source>
</evidence>
<organism>
    <name type="scientific">Branchiostoma floridae</name>
    <name type="common">Florida lancelet</name>
    <name type="synonym">Amphioxus</name>
    <dbReference type="NCBI Taxonomy" id="7739"/>
    <lineage>
        <taxon>Eukaryota</taxon>
        <taxon>Metazoa</taxon>
        <taxon>Chordata</taxon>
        <taxon>Cephalochordata</taxon>
        <taxon>Leptocardii</taxon>
        <taxon>Amphioxiformes</taxon>
        <taxon>Branchiostomatidae</taxon>
        <taxon>Branchiostoma</taxon>
    </lineage>
</organism>
<evidence type="ECO:0008006" key="9">
    <source>
        <dbReference type="Google" id="ProtNLM"/>
    </source>
</evidence>
<keyword evidence="4" id="KW-0677">Repeat</keyword>
<dbReference type="Gene3D" id="2.10.25.10">
    <property type="entry name" value="Laminin"/>
    <property type="match status" value="1"/>
</dbReference>
<keyword evidence="3" id="KW-0732">Signal</keyword>
<proteinExistence type="predicted"/>
<feature type="domain" description="VWFC" evidence="6">
    <location>
        <begin position="44"/>
        <end position="102"/>
    </location>
</feature>
<accession>C3ZH99</accession>
<feature type="non-terminal residue" evidence="8">
    <location>
        <position position="1"/>
    </location>
</feature>
<dbReference type="Pfam" id="PF01826">
    <property type="entry name" value="TIL"/>
    <property type="match status" value="1"/>
</dbReference>
<dbReference type="PANTHER" id="PTHR46698:SF6">
    <property type="entry name" value="KIELIN_CHORDIN-LIKE PROTEIN"/>
    <property type="match status" value="1"/>
</dbReference>
<dbReference type="InterPro" id="IPR036084">
    <property type="entry name" value="Ser_inhib-like_sf"/>
</dbReference>
<dbReference type="eggNOG" id="KOG1216">
    <property type="taxonomic scope" value="Eukaryota"/>
</dbReference>
<dbReference type="AlphaFoldDB" id="C3ZH99"/>
<protein>
    <recommendedName>
        <fullName evidence="9">VWFC domain-containing protein</fullName>
    </recommendedName>
</protein>
<dbReference type="InterPro" id="IPR001007">
    <property type="entry name" value="VWF_dom"/>
</dbReference>
<dbReference type="GO" id="GO:0005576">
    <property type="term" value="C:extracellular region"/>
    <property type="evidence" value="ECO:0007669"/>
    <property type="project" value="UniProtKB-SubCell"/>
</dbReference>
<evidence type="ECO:0000256" key="3">
    <source>
        <dbReference type="ARBA" id="ARBA00022729"/>
    </source>
</evidence>
<dbReference type="FunCoup" id="C3ZH99">
    <property type="interactions" value="23"/>
</dbReference>
<name>C3ZH99_BRAFL</name>
<dbReference type="SMART" id="SM00215">
    <property type="entry name" value="VWC_out"/>
    <property type="match status" value="2"/>
</dbReference>
<dbReference type="InterPro" id="IPR001846">
    <property type="entry name" value="VWF_type-D"/>
</dbReference>
<feature type="domain" description="VWFD" evidence="7">
    <location>
        <begin position="247"/>
        <end position="419"/>
    </location>
</feature>
<dbReference type="InterPro" id="IPR002919">
    <property type="entry name" value="TIL_dom"/>
</dbReference>
<feature type="domain" description="VWFC" evidence="6">
    <location>
        <begin position="113"/>
        <end position="174"/>
    </location>
</feature>
<dbReference type="FunFam" id="2.10.25.10:FF:000055">
    <property type="entry name" value="alpha-tectorin isoform X1"/>
    <property type="match status" value="1"/>
</dbReference>
<keyword evidence="2" id="KW-0964">Secreted</keyword>
<dbReference type="PROSITE" id="PS01208">
    <property type="entry name" value="VWFC_1"/>
    <property type="match status" value="3"/>
</dbReference>
<dbReference type="Gene3D" id="6.20.200.20">
    <property type="match status" value="4"/>
</dbReference>
<dbReference type="SUPFAM" id="SSF57603">
    <property type="entry name" value="FnI-like domain"/>
    <property type="match status" value="4"/>
</dbReference>
<dbReference type="PROSITE" id="PS51233">
    <property type="entry name" value="VWFD"/>
    <property type="match status" value="1"/>
</dbReference>
<evidence type="ECO:0000313" key="8">
    <source>
        <dbReference type="EMBL" id="EEN48082.1"/>
    </source>
</evidence>
<dbReference type="Pfam" id="PF08742">
    <property type="entry name" value="C8"/>
    <property type="match status" value="1"/>
</dbReference>
<dbReference type="SUPFAM" id="SSF57567">
    <property type="entry name" value="Serine protease inhibitors"/>
    <property type="match status" value="1"/>
</dbReference>
<dbReference type="SMART" id="SM00832">
    <property type="entry name" value="C8"/>
    <property type="match status" value="1"/>
</dbReference>
<dbReference type="SMART" id="SM00214">
    <property type="entry name" value="VWC"/>
    <property type="match status" value="4"/>
</dbReference>
<evidence type="ECO:0000256" key="1">
    <source>
        <dbReference type="ARBA" id="ARBA00004613"/>
    </source>
</evidence>
<dbReference type="InParanoid" id="C3ZH99"/>
<dbReference type="CDD" id="cd19941">
    <property type="entry name" value="TIL"/>
    <property type="match status" value="1"/>
</dbReference>
<evidence type="ECO:0000256" key="2">
    <source>
        <dbReference type="ARBA" id="ARBA00022525"/>
    </source>
</evidence>
<evidence type="ECO:0000259" key="7">
    <source>
        <dbReference type="PROSITE" id="PS51233"/>
    </source>
</evidence>
<dbReference type="SMART" id="SM00216">
    <property type="entry name" value="VWD"/>
    <property type="match status" value="1"/>
</dbReference>
<evidence type="ECO:0000256" key="5">
    <source>
        <dbReference type="ARBA" id="ARBA00023157"/>
    </source>
</evidence>
<comment type="subcellular location">
    <subcellularLocation>
        <location evidence="1">Secreted</location>
    </subcellularLocation>
</comment>
<keyword evidence="5" id="KW-1015">Disulfide bond</keyword>
<dbReference type="Pfam" id="PF00094">
    <property type="entry name" value="VWD"/>
    <property type="match status" value="1"/>
</dbReference>
<dbReference type="PROSITE" id="PS50184">
    <property type="entry name" value="VWFC_2"/>
    <property type="match status" value="4"/>
</dbReference>
<dbReference type="Pfam" id="PF00093">
    <property type="entry name" value="VWC"/>
    <property type="match status" value="3"/>
</dbReference>